<evidence type="ECO:0000313" key="3">
    <source>
        <dbReference type="Proteomes" id="UP000219058"/>
    </source>
</evidence>
<protein>
    <submittedName>
        <fullName evidence="2">Uncharacterized protein</fullName>
    </submittedName>
</protein>
<feature type="chain" id="PRO_5012495520" evidence="1">
    <location>
        <begin position="20"/>
        <end position="334"/>
    </location>
</feature>
<dbReference type="AlphaFoldDB" id="A0A2A6EEB5"/>
<gene>
    <name evidence="2" type="ORF">CLI71_06290</name>
</gene>
<sequence>MRKLLSFVLFSLIALVSTAQDKQHYCPQFVVGQYVSYDYAASLNWQHSPYWLFNDVEFMFSLNMFDGELHNNFSLKVLETDADSTTFELDITKIAAPNNFTFEVDKQLIEQIQQIFNRIKPIVKVEWKAQQWLLVNQTDLLFGFYDFLKSQVPNKNVSKEEFIEELKNLPTEMVKAVFLSFCPGFDAWLKAYWQPYAVPTFSFKTTKRPITAQVTAENYLQINGTARFDSAKMLCIDADIETAREHYNYSGPIVMKVDSNDVCDENVTDEDDKDIPQNSSAESVVVENKPALYLIQRHRKLRFAADSWVKKLTDDVRVEPNNPKSTARIVLKRK</sequence>
<name>A0A2A6EEB5_PREIN</name>
<proteinExistence type="predicted"/>
<dbReference type="Proteomes" id="UP000219058">
    <property type="component" value="Unassembled WGS sequence"/>
</dbReference>
<evidence type="ECO:0000256" key="1">
    <source>
        <dbReference type="SAM" id="SignalP"/>
    </source>
</evidence>
<dbReference type="EMBL" id="NSLY01000014">
    <property type="protein sequence ID" value="PDP60228.1"/>
    <property type="molecule type" value="Genomic_DNA"/>
</dbReference>
<dbReference type="RefSeq" id="WP_097550134.1">
    <property type="nucleotide sequence ID" value="NZ_NSLY01000014.1"/>
</dbReference>
<reference evidence="2 3" key="1">
    <citation type="submission" date="2017-09" db="EMBL/GenBank/DDBJ databases">
        <title>Phase variable restriction modification systems are present in the genome sequences of periodontal pathogens Prevotella intermedia, Tannerella forsythia and Porphyromonas gingivalis.</title>
        <authorList>
            <person name="Haigh R.D."/>
            <person name="Crawford L."/>
            <person name="Ralph J."/>
            <person name="Wanford J."/>
            <person name="Vartoukian S.R."/>
            <person name="Hijazib K."/>
            <person name="Wade W."/>
            <person name="Oggioni M.R."/>
        </authorList>
    </citation>
    <scope>NUCLEOTIDE SEQUENCE [LARGE SCALE GENOMIC DNA]</scope>
    <source>
        <strain evidence="2 3">WW2834</strain>
    </source>
</reference>
<evidence type="ECO:0000313" key="2">
    <source>
        <dbReference type="EMBL" id="PDP60228.1"/>
    </source>
</evidence>
<comment type="caution">
    <text evidence="2">The sequence shown here is derived from an EMBL/GenBank/DDBJ whole genome shotgun (WGS) entry which is preliminary data.</text>
</comment>
<organism evidence="2 3">
    <name type="scientific">Prevotella intermedia</name>
    <dbReference type="NCBI Taxonomy" id="28131"/>
    <lineage>
        <taxon>Bacteria</taxon>
        <taxon>Pseudomonadati</taxon>
        <taxon>Bacteroidota</taxon>
        <taxon>Bacteroidia</taxon>
        <taxon>Bacteroidales</taxon>
        <taxon>Prevotellaceae</taxon>
        <taxon>Prevotella</taxon>
    </lineage>
</organism>
<feature type="signal peptide" evidence="1">
    <location>
        <begin position="1"/>
        <end position="19"/>
    </location>
</feature>
<keyword evidence="1" id="KW-0732">Signal</keyword>
<accession>A0A2A6EEB5</accession>